<accession>A0A0F9KMV0</accession>
<dbReference type="PANTHER" id="PTHR43806:SF11">
    <property type="entry name" value="CEREVISIN-RELATED"/>
    <property type="match status" value="1"/>
</dbReference>
<name>A0A0F9KMV0_9ZZZZ</name>
<feature type="domain" description="Peptidase S8/S53" evidence="5">
    <location>
        <begin position="64"/>
        <end position="330"/>
    </location>
</feature>
<dbReference type="GO" id="GO:0006508">
    <property type="term" value="P:proteolysis"/>
    <property type="evidence" value="ECO:0007669"/>
    <property type="project" value="UniProtKB-KW"/>
</dbReference>
<reference evidence="6" key="1">
    <citation type="journal article" date="2015" name="Nature">
        <title>Complex archaea that bridge the gap between prokaryotes and eukaryotes.</title>
        <authorList>
            <person name="Spang A."/>
            <person name="Saw J.H."/>
            <person name="Jorgensen S.L."/>
            <person name="Zaremba-Niedzwiedzka K."/>
            <person name="Martijn J."/>
            <person name="Lind A.E."/>
            <person name="van Eijk R."/>
            <person name="Schleper C."/>
            <person name="Guy L."/>
            <person name="Ettema T.J."/>
        </authorList>
    </citation>
    <scope>NUCLEOTIDE SEQUENCE</scope>
</reference>
<dbReference type="SUPFAM" id="SSF52743">
    <property type="entry name" value="Subtilisin-like"/>
    <property type="match status" value="1"/>
</dbReference>
<protein>
    <recommendedName>
        <fullName evidence="5">Peptidase S8/S53 domain-containing protein</fullName>
    </recommendedName>
</protein>
<dbReference type="InterPro" id="IPR000209">
    <property type="entry name" value="Peptidase_S8/S53_dom"/>
</dbReference>
<keyword evidence="3" id="KW-0378">Hydrolase</keyword>
<organism evidence="6">
    <name type="scientific">marine sediment metagenome</name>
    <dbReference type="NCBI Taxonomy" id="412755"/>
    <lineage>
        <taxon>unclassified sequences</taxon>
        <taxon>metagenomes</taxon>
        <taxon>ecological metagenomes</taxon>
    </lineage>
</organism>
<sequence>MRHNLRVFGIFAIAILAFCPGLSTCTVLGLAESMGPDGSNAQDVHALGYEGQGVNVGLISQHNARADHEAFQGHVTNSDHSGDGILASDHDTAMAGIVASRGGTSFPNDIGIAPQSDIYSARVVDDLSQISELYLKNALDDLVNTESCRVIVTGIQMVSLAANGVSAWTKIYDYYAYEFDVIFANAAGNYETEISVFGDAYNGITTGGLRFTDTDVYGRVGAGSNSGPTVDGRDKPDVVCPSQSQTVPYASSNTAWSTVGNTNGQTSWSVPHTAGVAALLLSYADSTLLEDDDDRSEVIKAVIVNSALPNIDDKDGNPTTMETFNEDRGYGRIDALKAYDTLSAGRINEGETTTKQMGWAYETQFDSGAPSDLSDSYFITGKKDQRLVLTVTWHRRITRSGKFIFTYDIADDQFDINLTVSGGVVVSEPDILNNLEKRDVLLPSDGVYEITLTKSNGAISSDGYALAFELVDPIPGDFDLNYVVDVADFANVSTQWLMTGPGLEADLFVDGIIDISDLGVFVDNWLSYDPAYYSP</sequence>
<dbReference type="PANTHER" id="PTHR43806">
    <property type="entry name" value="PEPTIDASE S8"/>
    <property type="match status" value="1"/>
</dbReference>
<comment type="similarity">
    <text evidence="1">Belongs to the peptidase S8 family.</text>
</comment>
<dbReference type="Gene3D" id="3.40.50.200">
    <property type="entry name" value="Peptidase S8/S53 domain"/>
    <property type="match status" value="1"/>
</dbReference>
<dbReference type="Pfam" id="PF00082">
    <property type="entry name" value="Peptidase_S8"/>
    <property type="match status" value="1"/>
</dbReference>
<dbReference type="InterPro" id="IPR036852">
    <property type="entry name" value="Peptidase_S8/S53_dom_sf"/>
</dbReference>
<dbReference type="AlphaFoldDB" id="A0A0F9KMV0"/>
<comment type="caution">
    <text evidence="6">The sequence shown here is derived from an EMBL/GenBank/DDBJ whole genome shotgun (WGS) entry which is preliminary data.</text>
</comment>
<evidence type="ECO:0000256" key="1">
    <source>
        <dbReference type="ARBA" id="ARBA00011073"/>
    </source>
</evidence>
<dbReference type="PROSITE" id="PS51892">
    <property type="entry name" value="SUBTILASE"/>
    <property type="match status" value="1"/>
</dbReference>
<dbReference type="InterPro" id="IPR050131">
    <property type="entry name" value="Peptidase_S8_subtilisin-like"/>
</dbReference>
<evidence type="ECO:0000256" key="4">
    <source>
        <dbReference type="ARBA" id="ARBA00022825"/>
    </source>
</evidence>
<evidence type="ECO:0000259" key="5">
    <source>
        <dbReference type="Pfam" id="PF00082"/>
    </source>
</evidence>
<dbReference type="EMBL" id="LAZR01014632">
    <property type="protein sequence ID" value="KKM16630.1"/>
    <property type="molecule type" value="Genomic_DNA"/>
</dbReference>
<dbReference type="GO" id="GO:0004252">
    <property type="term" value="F:serine-type endopeptidase activity"/>
    <property type="evidence" value="ECO:0007669"/>
    <property type="project" value="InterPro"/>
</dbReference>
<keyword evidence="4" id="KW-0720">Serine protease</keyword>
<evidence type="ECO:0000256" key="2">
    <source>
        <dbReference type="ARBA" id="ARBA00022670"/>
    </source>
</evidence>
<evidence type="ECO:0000313" key="6">
    <source>
        <dbReference type="EMBL" id="KKM16630.1"/>
    </source>
</evidence>
<gene>
    <name evidence="6" type="ORF">LCGC14_1683890</name>
</gene>
<keyword evidence="2" id="KW-0645">Protease</keyword>
<evidence type="ECO:0000256" key="3">
    <source>
        <dbReference type="ARBA" id="ARBA00022801"/>
    </source>
</evidence>
<dbReference type="GO" id="GO:0005615">
    <property type="term" value="C:extracellular space"/>
    <property type="evidence" value="ECO:0007669"/>
    <property type="project" value="TreeGrafter"/>
</dbReference>
<proteinExistence type="inferred from homology"/>